<dbReference type="Pfam" id="PF13205">
    <property type="entry name" value="Big_5"/>
    <property type="match status" value="2"/>
</dbReference>
<evidence type="ECO:0000313" key="4">
    <source>
        <dbReference type="EMBL" id="OUJ71095.1"/>
    </source>
</evidence>
<name>A0A243W7R7_9BACT</name>
<dbReference type="PANTHER" id="PTHR46580:SF2">
    <property type="entry name" value="MAM DOMAIN-CONTAINING PROTEIN"/>
    <property type="match status" value="1"/>
</dbReference>
<dbReference type="InterPro" id="IPR026444">
    <property type="entry name" value="Secre_tail"/>
</dbReference>
<dbReference type="InterPro" id="IPR032812">
    <property type="entry name" value="SbsA_Ig"/>
</dbReference>
<dbReference type="Pfam" id="PF18962">
    <property type="entry name" value="Por_Secre_tail"/>
    <property type="match status" value="1"/>
</dbReference>
<dbReference type="InterPro" id="IPR013517">
    <property type="entry name" value="FG-GAP"/>
</dbReference>
<reference evidence="4 5" key="1">
    <citation type="submission" date="2017-01" db="EMBL/GenBank/DDBJ databases">
        <title>A new Hymenobacter.</title>
        <authorList>
            <person name="Liang Y."/>
            <person name="Feng F."/>
        </authorList>
    </citation>
    <scope>NUCLEOTIDE SEQUENCE [LARGE SCALE GENOMIC DNA]</scope>
    <source>
        <strain evidence="4">MIMBbqt21</strain>
    </source>
</reference>
<gene>
    <name evidence="4" type="ORF">BXP70_22525</name>
</gene>
<dbReference type="RefSeq" id="WP_143436632.1">
    <property type="nucleotide sequence ID" value="NZ_MTSE01000018.1"/>
</dbReference>
<evidence type="ECO:0000313" key="5">
    <source>
        <dbReference type="Proteomes" id="UP000194873"/>
    </source>
</evidence>
<evidence type="ECO:0000256" key="1">
    <source>
        <dbReference type="ARBA" id="ARBA00022729"/>
    </source>
</evidence>
<comment type="caution">
    <text evidence="4">The sequence shown here is derived from an EMBL/GenBank/DDBJ whole genome shotgun (WGS) entry which is preliminary data.</text>
</comment>
<evidence type="ECO:0000259" key="2">
    <source>
        <dbReference type="Pfam" id="PF13205"/>
    </source>
</evidence>
<feature type="domain" description="SbsA Ig-like" evidence="2">
    <location>
        <begin position="39"/>
        <end position="140"/>
    </location>
</feature>
<organism evidence="4 5">
    <name type="scientific">Hymenobacter crusticola</name>
    <dbReference type="NCBI Taxonomy" id="1770526"/>
    <lineage>
        <taxon>Bacteria</taxon>
        <taxon>Pseudomonadati</taxon>
        <taxon>Bacteroidota</taxon>
        <taxon>Cytophagia</taxon>
        <taxon>Cytophagales</taxon>
        <taxon>Hymenobacteraceae</taxon>
        <taxon>Hymenobacter</taxon>
    </lineage>
</organism>
<protein>
    <recommendedName>
        <fullName evidence="6">SbsA Ig-like domain-containing protein</fullName>
    </recommendedName>
</protein>
<dbReference type="InterPro" id="IPR028994">
    <property type="entry name" value="Integrin_alpha_N"/>
</dbReference>
<dbReference type="OrthoDB" id="890703at2"/>
<dbReference type="EMBL" id="MTSE01000018">
    <property type="protein sequence ID" value="OUJ71095.1"/>
    <property type="molecule type" value="Genomic_DNA"/>
</dbReference>
<proteinExistence type="predicted"/>
<keyword evidence="1" id="KW-0732">Signal</keyword>
<dbReference type="AlphaFoldDB" id="A0A243W7R7"/>
<dbReference type="Gene3D" id="2.30.30.100">
    <property type="match status" value="3"/>
</dbReference>
<feature type="domain" description="SbsA Ig-like" evidence="2">
    <location>
        <begin position="510"/>
        <end position="610"/>
    </location>
</feature>
<evidence type="ECO:0008006" key="6">
    <source>
        <dbReference type="Google" id="ProtNLM"/>
    </source>
</evidence>
<feature type="domain" description="Secretion system C-terminal sorting" evidence="3">
    <location>
        <begin position="978"/>
        <end position="1050"/>
    </location>
</feature>
<dbReference type="Pfam" id="PF13517">
    <property type="entry name" value="FG-GAP_3"/>
    <property type="match status" value="7"/>
</dbReference>
<accession>A0A243W7R7</accession>
<sequence length="1053" mass="105317">MVLFATLASRLAFLTSGASFPAVLRTGGLLLLAGSAQAQALTLSSVAPTRNALAASRATNVAAVFSQPLSTNGTPQQALKVFSRQAGGRKAGTVSLVGNTVSFDPAIDFKPGETVLATLPTMTLTGGGPVTLPHVFQFTTAAAAAPGTFNGGSEVVLGTLNHAHLAVGDVDGDGDLDFVTTNVNANSVSVRLNNGSASFSGTQEVPVGNAPLDLALADLDSDGDLDLLTTNLTSNTVSVRLNNGTGIFSGTQEVAVGTVPQSVTLGDLDGDGDLDLAVGATGDGQVTIRLNNGSGTFSGTTAVGVGNQPVSVVLGDVDADGDLDLLTANYNDNATVSVRLNNGTGTFTGTQEVVVGSLVRDLALGDVDGDGDLDLATVSSLHNSTISIRLNNGSGSFGGTQEVAARTDASTVVLADVDGDADLDLLATSHAYLDGATSIVGSNGVSVRLNNGTGIFSGNQEVPLVQPTTNFNSPLDLALGDVDGDGDLDLLASNSNNSVSVRLNQLPPPAFTLTALMPGRNTLSAARSTPVKVTLNQSLSTDSPTLGALHVFSAQSGGQKAGTATVNGSTLAFTPASGFRAGETVFATLTGSALNLAGNAVKPTVFQFTTATTRSNALFNAGADVALSAAPAGVALGDVNGDGALDFVAANPLINTVSVRLNSGTGTFSGTQEVAVSPGRTPEFVALGDVDGDGDLDLVVAASDAATTNTGSLIVRLNNGTGLFSSGASYSIGYAPRSVVLGDFDGDGDLDLATANGAAGTLSVSHNDGKGVFVETQRFNLRSTVANIAVGDIDGDGALDLVATTALTNAVQLLRNGGNGLFAIAGTLSVSSPGSVALGDVNGDGTLDVLATSGATVSVRLGNGAGAFSSGQSLATDGPLYALALGDVDGDGDLDVVGTSYNTNAVSVRLNNGAGTFSGATAVAVGTLPYGLALGDLNNDGTLDLATANRSGNSVSIRLNSQVLLATVPAQLAAQVSLYPNPAHSSVQLHLPAELARHSVQLRVLNTLGQVVMQQNLAGQVAQQVSLPSLAAGVYQVQIGTRLGVIHERLLVE</sequence>
<dbReference type="NCBIfam" id="TIGR04183">
    <property type="entry name" value="Por_Secre_tail"/>
    <property type="match status" value="1"/>
</dbReference>
<dbReference type="PANTHER" id="PTHR46580">
    <property type="entry name" value="SENSOR KINASE-RELATED"/>
    <property type="match status" value="1"/>
</dbReference>
<evidence type="ECO:0000259" key="3">
    <source>
        <dbReference type="Pfam" id="PF18962"/>
    </source>
</evidence>
<dbReference type="Proteomes" id="UP000194873">
    <property type="component" value="Unassembled WGS sequence"/>
</dbReference>
<dbReference type="Gene3D" id="2.130.10.130">
    <property type="entry name" value="Integrin alpha, N-terminal"/>
    <property type="match status" value="3"/>
</dbReference>
<keyword evidence="5" id="KW-1185">Reference proteome</keyword>
<dbReference type="SUPFAM" id="SSF69318">
    <property type="entry name" value="Integrin alpha N-terminal domain"/>
    <property type="match status" value="3"/>
</dbReference>